<dbReference type="Pfam" id="PF17754">
    <property type="entry name" value="TetR_C_14"/>
    <property type="match status" value="1"/>
</dbReference>
<dbReference type="SUPFAM" id="SSF46689">
    <property type="entry name" value="Homeodomain-like"/>
    <property type="match status" value="1"/>
</dbReference>
<evidence type="ECO:0000313" key="8">
    <source>
        <dbReference type="Proteomes" id="UP001183607"/>
    </source>
</evidence>
<evidence type="ECO:0000256" key="2">
    <source>
        <dbReference type="ARBA" id="ARBA00023125"/>
    </source>
</evidence>
<dbReference type="Gene3D" id="1.10.357.10">
    <property type="entry name" value="Tetracycline Repressor, domain 2"/>
    <property type="match status" value="1"/>
</dbReference>
<gene>
    <name evidence="7" type="ORF">RM574_05190</name>
</gene>
<dbReference type="GO" id="GO:0003677">
    <property type="term" value="F:DNA binding"/>
    <property type="evidence" value="ECO:0007669"/>
    <property type="project" value="UniProtKB-UniRule"/>
</dbReference>
<dbReference type="EMBL" id="JAVRER010000006">
    <property type="protein sequence ID" value="MDT0414878.1"/>
    <property type="molecule type" value="Genomic_DNA"/>
</dbReference>
<feature type="region of interest" description="Disordered" evidence="5">
    <location>
        <begin position="1"/>
        <end position="28"/>
    </location>
</feature>
<sequence>MPGQSAHEDEPGEEDEGGNGLRARKKLRTRRELRRAATRLYAERGAAHVTVQDICAEVGISPRTFFNYFESKDDAVFGLDHRLRERVVSGLLARPAAEAPLPALREAILAAVPAVVASDTEFARRRALLHTEPELLDRPLRNNRRMEEAVTAALAHRTGAAPGDLYPHLVAATGLAAMRAALRGWEPRSGAEGLTAALEQAFALLAAGLPVPPAGPARVPAP</sequence>
<dbReference type="GO" id="GO:0006355">
    <property type="term" value="P:regulation of DNA-templated transcription"/>
    <property type="evidence" value="ECO:0007669"/>
    <property type="project" value="UniProtKB-ARBA"/>
</dbReference>
<dbReference type="Pfam" id="PF00440">
    <property type="entry name" value="TetR_N"/>
    <property type="match status" value="1"/>
</dbReference>
<evidence type="ECO:0000313" key="7">
    <source>
        <dbReference type="EMBL" id="MDT0414878.1"/>
    </source>
</evidence>
<dbReference type="InterPro" id="IPR041347">
    <property type="entry name" value="MftR_C"/>
</dbReference>
<comment type="caution">
    <text evidence="7">The sequence shown here is derived from an EMBL/GenBank/DDBJ whole genome shotgun (WGS) entry which is preliminary data.</text>
</comment>
<dbReference type="InterPro" id="IPR001647">
    <property type="entry name" value="HTH_TetR"/>
</dbReference>
<dbReference type="PANTHER" id="PTHR30055:SF238">
    <property type="entry name" value="MYCOFACTOCIN BIOSYNTHESIS TRANSCRIPTIONAL REGULATOR MFTR-RELATED"/>
    <property type="match status" value="1"/>
</dbReference>
<keyword evidence="1" id="KW-0805">Transcription regulation</keyword>
<dbReference type="InterPro" id="IPR009057">
    <property type="entry name" value="Homeodomain-like_sf"/>
</dbReference>
<keyword evidence="2 4" id="KW-0238">DNA-binding</keyword>
<feature type="domain" description="HTH tetR-type" evidence="6">
    <location>
        <begin position="27"/>
        <end position="87"/>
    </location>
</feature>
<dbReference type="Proteomes" id="UP001183607">
    <property type="component" value="Unassembled WGS sequence"/>
</dbReference>
<dbReference type="PROSITE" id="PS50977">
    <property type="entry name" value="HTH_TETR_2"/>
    <property type="match status" value="1"/>
</dbReference>
<evidence type="ECO:0000259" key="6">
    <source>
        <dbReference type="PROSITE" id="PS50977"/>
    </source>
</evidence>
<accession>A0ABD5E1D6</accession>
<protein>
    <submittedName>
        <fullName evidence="7">TetR family transcriptional regulator</fullName>
    </submittedName>
</protein>
<keyword evidence="3" id="KW-0804">Transcription</keyword>
<dbReference type="PANTHER" id="PTHR30055">
    <property type="entry name" value="HTH-TYPE TRANSCRIPTIONAL REGULATOR RUTR"/>
    <property type="match status" value="1"/>
</dbReference>
<dbReference type="RefSeq" id="WP_052862442.1">
    <property type="nucleotide sequence ID" value="NZ_JAVRER010000006.1"/>
</dbReference>
<dbReference type="Gene3D" id="1.10.10.60">
    <property type="entry name" value="Homeodomain-like"/>
    <property type="match status" value="1"/>
</dbReference>
<feature type="DNA-binding region" description="H-T-H motif" evidence="4">
    <location>
        <begin position="50"/>
        <end position="69"/>
    </location>
</feature>
<evidence type="ECO:0000256" key="1">
    <source>
        <dbReference type="ARBA" id="ARBA00023015"/>
    </source>
</evidence>
<organism evidence="7 8">
    <name type="scientific">Streptomyces evansiae</name>
    <dbReference type="NCBI Taxonomy" id="3075535"/>
    <lineage>
        <taxon>Bacteria</taxon>
        <taxon>Bacillati</taxon>
        <taxon>Actinomycetota</taxon>
        <taxon>Actinomycetes</taxon>
        <taxon>Kitasatosporales</taxon>
        <taxon>Streptomycetaceae</taxon>
        <taxon>Streptomyces</taxon>
    </lineage>
</organism>
<evidence type="ECO:0000256" key="4">
    <source>
        <dbReference type="PROSITE-ProRule" id="PRU00335"/>
    </source>
</evidence>
<name>A0ABD5E1D6_9ACTN</name>
<evidence type="ECO:0000256" key="5">
    <source>
        <dbReference type="SAM" id="MobiDB-lite"/>
    </source>
</evidence>
<proteinExistence type="predicted"/>
<dbReference type="AlphaFoldDB" id="A0ABD5E1D6"/>
<evidence type="ECO:0000256" key="3">
    <source>
        <dbReference type="ARBA" id="ARBA00023163"/>
    </source>
</evidence>
<reference evidence="8" key="1">
    <citation type="submission" date="2023-07" db="EMBL/GenBank/DDBJ databases">
        <title>30 novel species of actinomycetes from the DSMZ collection.</title>
        <authorList>
            <person name="Nouioui I."/>
        </authorList>
    </citation>
    <scope>NUCLEOTIDE SEQUENCE [LARGE SCALE GENOMIC DNA]</scope>
    <source>
        <strain evidence="8">DSM 41982</strain>
    </source>
</reference>
<dbReference type="InterPro" id="IPR050109">
    <property type="entry name" value="HTH-type_TetR-like_transc_reg"/>
</dbReference>